<keyword evidence="2" id="KW-0238">DNA-binding</keyword>
<sequence length="378" mass="41869">MSTANRHKTAPPSTFIESSDRETTAQPDNPLSPPMVQCETSALPVSDRFAIWREALSNIFDVSLHQTAPGDTFFGSLTAYHLGPVLLGECRTSAQRYLRSPVMIRRDDIDHYLIQLYISGEIHGLYGSKPTHLTPMTLSVLDMSRPVDSLGTPLHNINLLIPRDLLAPLIAQPNHMHGRIWTSDAATTALAASHLVTLFRLVPTLDSSQLSAVVDVTVNLIAICLGSGEQAREALLPQRDAISLRMVRRYIRRHIRDMTLSPASLSTALGISRSRLYRLFKGEGGVHEYIRSSRMRLALKEISDSKYHHRRIGDIAYEIGFTNEAHFSRSFREKFGMSPKEAREGARRGDKGLLSALDGASRPGNGNLPAWVSSLDTP</sequence>
<dbReference type="InterPro" id="IPR050204">
    <property type="entry name" value="AraC_XylS_family_regulators"/>
</dbReference>
<evidence type="ECO:0000313" key="9">
    <source>
        <dbReference type="Proteomes" id="UP001056386"/>
    </source>
</evidence>
<reference evidence="6 8" key="1">
    <citation type="submission" date="2020-12" db="EMBL/GenBank/DDBJ databases">
        <title>FDA dAtabase for Regulatory Grade micrObial Sequences (FDA-ARGOS): Supporting development and validation of Infectious Disease Dx tests.</title>
        <authorList>
            <person name="Minogue T."/>
            <person name="Wolcott M."/>
            <person name="Wasieloski L."/>
            <person name="Aguilar W."/>
            <person name="Moore D."/>
            <person name="Jaissle J."/>
            <person name="Tallon L."/>
            <person name="Sadzewicz L."/>
            <person name="Zhao X."/>
            <person name="Boylan J."/>
            <person name="Ott S."/>
            <person name="Bowen H."/>
            <person name="Vavikolanu K."/>
            <person name="Mehta A."/>
            <person name="Aluvathingal J."/>
            <person name="Nadendla S."/>
            <person name="Yan Y."/>
            <person name="Sichtig H."/>
        </authorList>
    </citation>
    <scope>NUCLEOTIDE SEQUENCE [LARGE SCALE GENOMIC DNA]</scope>
    <source>
        <strain evidence="6 8">FDAARGOS_949</strain>
    </source>
</reference>
<dbReference type="Pfam" id="PF14525">
    <property type="entry name" value="AraC_binding_2"/>
    <property type="match status" value="1"/>
</dbReference>
<dbReference type="RefSeq" id="WP_171466924.1">
    <property type="nucleotide sequence ID" value="NZ_CP021158.1"/>
</dbReference>
<dbReference type="Gene3D" id="1.10.10.60">
    <property type="entry name" value="Homeodomain-like"/>
    <property type="match status" value="1"/>
</dbReference>
<accession>A0AAP9XY95</accession>
<dbReference type="EMBL" id="CP065600">
    <property type="protein sequence ID" value="QPQ90946.1"/>
    <property type="molecule type" value="Genomic_DNA"/>
</dbReference>
<evidence type="ECO:0000256" key="2">
    <source>
        <dbReference type="ARBA" id="ARBA00023125"/>
    </source>
</evidence>
<dbReference type="PROSITE" id="PS00041">
    <property type="entry name" value="HTH_ARAC_FAMILY_1"/>
    <property type="match status" value="1"/>
</dbReference>
<gene>
    <name evidence="6" type="ORF">I6H06_04250</name>
    <name evidence="7" type="ORF">NFI99_00530</name>
</gene>
<dbReference type="EMBL" id="CP099583">
    <property type="protein sequence ID" value="USS43016.1"/>
    <property type="molecule type" value="Genomic_DNA"/>
</dbReference>
<dbReference type="InterPro" id="IPR035418">
    <property type="entry name" value="AraC-bd_2"/>
</dbReference>
<feature type="region of interest" description="Disordered" evidence="4">
    <location>
        <begin position="1"/>
        <end position="34"/>
    </location>
</feature>
<organism evidence="6 8">
    <name type="scientific">Burkholderia glumae</name>
    <name type="common">Pseudomonas glumae</name>
    <dbReference type="NCBI Taxonomy" id="337"/>
    <lineage>
        <taxon>Bacteria</taxon>
        <taxon>Pseudomonadati</taxon>
        <taxon>Pseudomonadota</taxon>
        <taxon>Betaproteobacteria</taxon>
        <taxon>Burkholderiales</taxon>
        <taxon>Burkholderiaceae</taxon>
        <taxon>Burkholderia</taxon>
    </lineage>
</organism>
<evidence type="ECO:0000256" key="4">
    <source>
        <dbReference type="SAM" id="MobiDB-lite"/>
    </source>
</evidence>
<dbReference type="PRINTS" id="PR00032">
    <property type="entry name" value="HTHARAC"/>
</dbReference>
<dbReference type="PANTHER" id="PTHR46796:SF6">
    <property type="entry name" value="ARAC SUBFAMILY"/>
    <property type="match status" value="1"/>
</dbReference>
<reference evidence="7" key="2">
    <citation type="submission" date="2022-06" db="EMBL/GenBank/DDBJ databases">
        <title>Draft genome sequence of Burkholderia glumae strain GR20004 isolated from rice panicle showing bacterial panicle blight.</title>
        <authorList>
            <person name="Choi S.Y."/>
            <person name="Lee Y.H."/>
        </authorList>
    </citation>
    <scope>NUCLEOTIDE SEQUENCE</scope>
    <source>
        <strain evidence="7">GR20004</strain>
    </source>
</reference>
<name>A0AAP9XY95_BURGL</name>
<dbReference type="PANTHER" id="PTHR46796">
    <property type="entry name" value="HTH-TYPE TRANSCRIPTIONAL ACTIVATOR RHAS-RELATED"/>
    <property type="match status" value="1"/>
</dbReference>
<dbReference type="Pfam" id="PF12833">
    <property type="entry name" value="HTH_18"/>
    <property type="match status" value="1"/>
</dbReference>
<dbReference type="SMART" id="SM00342">
    <property type="entry name" value="HTH_ARAC"/>
    <property type="match status" value="1"/>
</dbReference>
<dbReference type="SUPFAM" id="SSF46689">
    <property type="entry name" value="Homeodomain-like"/>
    <property type="match status" value="1"/>
</dbReference>
<keyword evidence="1" id="KW-0805">Transcription regulation</keyword>
<proteinExistence type="predicted"/>
<dbReference type="GO" id="GO:0003700">
    <property type="term" value="F:DNA-binding transcription factor activity"/>
    <property type="evidence" value="ECO:0007669"/>
    <property type="project" value="InterPro"/>
</dbReference>
<evidence type="ECO:0000313" key="7">
    <source>
        <dbReference type="EMBL" id="USS43016.1"/>
    </source>
</evidence>
<feature type="region of interest" description="Disordered" evidence="4">
    <location>
        <begin position="336"/>
        <end position="378"/>
    </location>
</feature>
<dbReference type="PROSITE" id="PS01124">
    <property type="entry name" value="HTH_ARAC_FAMILY_2"/>
    <property type="match status" value="1"/>
</dbReference>
<keyword evidence="3" id="KW-0804">Transcription</keyword>
<dbReference type="InterPro" id="IPR009057">
    <property type="entry name" value="Homeodomain-like_sf"/>
</dbReference>
<keyword evidence="9" id="KW-1185">Reference proteome</keyword>
<dbReference type="GeneID" id="45693607"/>
<feature type="domain" description="HTH araC/xylS-type" evidence="5">
    <location>
        <begin position="245"/>
        <end position="345"/>
    </location>
</feature>
<dbReference type="InterPro" id="IPR020449">
    <property type="entry name" value="Tscrpt_reg_AraC-type_HTH"/>
</dbReference>
<evidence type="ECO:0000313" key="8">
    <source>
        <dbReference type="Proteomes" id="UP000594892"/>
    </source>
</evidence>
<protein>
    <submittedName>
        <fullName evidence="6">Helix-turn-helix domain-containing protein</fullName>
    </submittedName>
</protein>
<evidence type="ECO:0000256" key="1">
    <source>
        <dbReference type="ARBA" id="ARBA00023015"/>
    </source>
</evidence>
<evidence type="ECO:0000313" key="6">
    <source>
        <dbReference type="EMBL" id="QPQ90946.1"/>
    </source>
</evidence>
<dbReference type="InterPro" id="IPR018062">
    <property type="entry name" value="HTH_AraC-typ_CS"/>
</dbReference>
<feature type="compositionally biased region" description="Basic and acidic residues" evidence="4">
    <location>
        <begin position="336"/>
        <end position="351"/>
    </location>
</feature>
<evidence type="ECO:0000256" key="3">
    <source>
        <dbReference type="ARBA" id="ARBA00023163"/>
    </source>
</evidence>
<dbReference type="AlphaFoldDB" id="A0AAP9XY95"/>
<dbReference type="InterPro" id="IPR018060">
    <property type="entry name" value="HTH_AraC"/>
</dbReference>
<evidence type="ECO:0000259" key="5">
    <source>
        <dbReference type="PROSITE" id="PS01124"/>
    </source>
</evidence>
<dbReference type="Proteomes" id="UP001056386">
    <property type="component" value="Chromosome 2"/>
</dbReference>
<dbReference type="Proteomes" id="UP000594892">
    <property type="component" value="Chromosome 1"/>
</dbReference>
<dbReference type="GO" id="GO:0043565">
    <property type="term" value="F:sequence-specific DNA binding"/>
    <property type="evidence" value="ECO:0007669"/>
    <property type="project" value="InterPro"/>
</dbReference>